<dbReference type="SMART" id="SM00448">
    <property type="entry name" value="REC"/>
    <property type="match status" value="1"/>
</dbReference>
<evidence type="ECO:0000256" key="2">
    <source>
        <dbReference type="ARBA" id="ARBA00023012"/>
    </source>
</evidence>
<keyword evidence="1 6" id="KW-0597">Phosphoprotein</keyword>
<dbReference type="Pfam" id="PF00486">
    <property type="entry name" value="Trans_reg_C"/>
    <property type="match status" value="1"/>
</dbReference>
<name>A0A1E4R247_9BACI</name>
<reference evidence="10 11" key="1">
    <citation type="submission" date="2016-09" db="EMBL/GenBank/DDBJ databases">
        <title>Draft genome sequence of the soil isolate, Lysinibacillus fusiformis M5, a potential hypoxanthine producer.</title>
        <authorList>
            <person name="Gallegos-Monterrosa R."/>
            <person name="Maroti G."/>
            <person name="Balint B."/>
            <person name="Kovacs A.T."/>
        </authorList>
    </citation>
    <scope>NUCLEOTIDE SEQUENCE [LARGE SCALE GENOMIC DNA]</scope>
    <source>
        <strain evidence="10 11">M5</strain>
    </source>
</reference>
<dbReference type="AlphaFoldDB" id="A0A1E4R247"/>
<dbReference type="Gene3D" id="6.10.250.690">
    <property type="match status" value="1"/>
</dbReference>
<dbReference type="Gene3D" id="3.40.50.2300">
    <property type="match status" value="1"/>
</dbReference>
<evidence type="ECO:0000256" key="4">
    <source>
        <dbReference type="ARBA" id="ARBA00023125"/>
    </source>
</evidence>
<evidence type="ECO:0000313" key="11">
    <source>
        <dbReference type="Proteomes" id="UP000094784"/>
    </source>
</evidence>
<dbReference type="Proteomes" id="UP000094784">
    <property type="component" value="Unassembled WGS sequence"/>
</dbReference>
<dbReference type="CDD" id="cd00383">
    <property type="entry name" value="trans_reg_C"/>
    <property type="match status" value="1"/>
</dbReference>
<gene>
    <name evidence="10" type="ORF">BG258_00695</name>
</gene>
<accession>A0A1E4R247</accession>
<protein>
    <submittedName>
        <fullName evidence="10">DNA-binding response regulator</fullName>
    </submittedName>
</protein>
<proteinExistence type="predicted"/>
<dbReference type="InterPro" id="IPR036388">
    <property type="entry name" value="WH-like_DNA-bd_sf"/>
</dbReference>
<dbReference type="PROSITE" id="PS51755">
    <property type="entry name" value="OMPR_PHOB"/>
    <property type="match status" value="1"/>
</dbReference>
<feature type="DNA-binding region" description="OmpR/PhoB-type" evidence="7">
    <location>
        <begin position="128"/>
        <end position="226"/>
    </location>
</feature>
<feature type="modified residue" description="4-aspartylphosphate" evidence="6">
    <location>
        <position position="53"/>
    </location>
</feature>
<keyword evidence="4 7" id="KW-0238">DNA-binding</keyword>
<dbReference type="GO" id="GO:0006355">
    <property type="term" value="P:regulation of DNA-templated transcription"/>
    <property type="evidence" value="ECO:0007669"/>
    <property type="project" value="InterPro"/>
</dbReference>
<dbReference type="Gene3D" id="1.10.10.10">
    <property type="entry name" value="Winged helix-like DNA-binding domain superfamily/Winged helix DNA-binding domain"/>
    <property type="match status" value="1"/>
</dbReference>
<dbReference type="GO" id="GO:0005829">
    <property type="term" value="C:cytosol"/>
    <property type="evidence" value="ECO:0007669"/>
    <property type="project" value="TreeGrafter"/>
</dbReference>
<feature type="domain" description="OmpR/PhoB-type" evidence="9">
    <location>
        <begin position="128"/>
        <end position="226"/>
    </location>
</feature>
<dbReference type="InterPro" id="IPR039420">
    <property type="entry name" value="WalR-like"/>
</dbReference>
<evidence type="ECO:0000259" key="8">
    <source>
        <dbReference type="PROSITE" id="PS50110"/>
    </source>
</evidence>
<dbReference type="CDD" id="cd17574">
    <property type="entry name" value="REC_OmpR"/>
    <property type="match status" value="1"/>
</dbReference>
<keyword evidence="5" id="KW-0804">Transcription</keyword>
<evidence type="ECO:0000256" key="5">
    <source>
        <dbReference type="ARBA" id="ARBA00023163"/>
    </source>
</evidence>
<evidence type="ECO:0000259" key="9">
    <source>
        <dbReference type="PROSITE" id="PS51755"/>
    </source>
</evidence>
<keyword evidence="3" id="KW-0805">Transcription regulation</keyword>
<dbReference type="FunFam" id="1.10.10.10:FF:000005">
    <property type="entry name" value="Two-component system response regulator"/>
    <property type="match status" value="1"/>
</dbReference>
<keyword evidence="2" id="KW-0902">Two-component regulatory system</keyword>
<evidence type="ECO:0000256" key="1">
    <source>
        <dbReference type="ARBA" id="ARBA00022553"/>
    </source>
</evidence>
<dbReference type="InterPro" id="IPR001789">
    <property type="entry name" value="Sig_transdc_resp-reg_receiver"/>
</dbReference>
<feature type="domain" description="Response regulatory" evidence="8">
    <location>
        <begin position="4"/>
        <end position="118"/>
    </location>
</feature>
<dbReference type="FunFam" id="3.40.50.2300:FF:000001">
    <property type="entry name" value="DNA-binding response regulator PhoB"/>
    <property type="match status" value="1"/>
</dbReference>
<organism evidence="10 11">
    <name type="scientific">Lysinibacillus fusiformis</name>
    <dbReference type="NCBI Taxonomy" id="28031"/>
    <lineage>
        <taxon>Bacteria</taxon>
        <taxon>Bacillati</taxon>
        <taxon>Bacillota</taxon>
        <taxon>Bacilli</taxon>
        <taxon>Bacillales</taxon>
        <taxon>Bacillaceae</taxon>
        <taxon>Lysinibacillus</taxon>
    </lineage>
</organism>
<dbReference type="SMART" id="SM00862">
    <property type="entry name" value="Trans_reg_C"/>
    <property type="match status" value="1"/>
</dbReference>
<evidence type="ECO:0000256" key="3">
    <source>
        <dbReference type="ARBA" id="ARBA00023015"/>
    </source>
</evidence>
<dbReference type="GO" id="GO:0000976">
    <property type="term" value="F:transcription cis-regulatory region binding"/>
    <property type="evidence" value="ECO:0007669"/>
    <property type="project" value="TreeGrafter"/>
</dbReference>
<dbReference type="InterPro" id="IPR001867">
    <property type="entry name" value="OmpR/PhoB-type_DNA-bd"/>
</dbReference>
<dbReference type="PROSITE" id="PS50110">
    <property type="entry name" value="RESPONSE_REGULATORY"/>
    <property type="match status" value="1"/>
</dbReference>
<comment type="caution">
    <text evidence="10">The sequence shown here is derived from an EMBL/GenBank/DDBJ whole genome shotgun (WGS) entry which is preliminary data.</text>
</comment>
<dbReference type="GO" id="GO:0000156">
    <property type="term" value="F:phosphorelay response regulator activity"/>
    <property type="evidence" value="ECO:0007669"/>
    <property type="project" value="TreeGrafter"/>
</dbReference>
<dbReference type="GO" id="GO:0032993">
    <property type="term" value="C:protein-DNA complex"/>
    <property type="evidence" value="ECO:0007669"/>
    <property type="project" value="TreeGrafter"/>
</dbReference>
<evidence type="ECO:0000313" key="10">
    <source>
        <dbReference type="EMBL" id="ODV54499.1"/>
    </source>
</evidence>
<dbReference type="RefSeq" id="WP_069479783.1">
    <property type="nucleotide sequence ID" value="NZ_JACUVP010000001.1"/>
</dbReference>
<dbReference type="EMBL" id="MECQ01000001">
    <property type="protein sequence ID" value="ODV54499.1"/>
    <property type="molecule type" value="Genomic_DNA"/>
</dbReference>
<dbReference type="SUPFAM" id="SSF52172">
    <property type="entry name" value="CheY-like"/>
    <property type="match status" value="1"/>
</dbReference>
<dbReference type="PANTHER" id="PTHR48111">
    <property type="entry name" value="REGULATOR OF RPOS"/>
    <property type="match status" value="1"/>
</dbReference>
<dbReference type="PANTHER" id="PTHR48111:SF22">
    <property type="entry name" value="REGULATOR OF RPOS"/>
    <property type="match status" value="1"/>
</dbReference>
<dbReference type="Pfam" id="PF00072">
    <property type="entry name" value="Response_reg"/>
    <property type="match status" value="1"/>
</dbReference>
<evidence type="ECO:0000256" key="7">
    <source>
        <dbReference type="PROSITE-ProRule" id="PRU01091"/>
    </source>
</evidence>
<dbReference type="InterPro" id="IPR011006">
    <property type="entry name" value="CheY-like_superfamily"/>
</dbReference>
<dbReference type="OrthoDB" id="9790442at2"/>
<evidence type="ECO:0000256" key="6">
    <source>
        <dbReference type="PROSITE-ProRule" id="PRU00169"/>
    </source>
</evidence>
<sequence length="229" mass="26388">MSNRILIIEDEENIARVLQLELQFEGYEAVMAHTGADGLLQYREQQWDLILLDIMLPEMSGIDVLKRIRATESQTPVIMLTAKSEVEDKVKGLDLGANDYVTKPFEIEELLARIRNALRFSQKASPTKVGVSFGQLSINEQTREVIYYGKEIQLTPREYDLLLYLMKHPKQVLTREQILETVWGFDYYGDTNVVDVYIRYVRQKLEIANATPIIQTVRGVGYVLKENKS</sequence>